<gene>
    <name evidence="1" type="ORF">TVY486_0800130</name>
</gene>
<dbReference type="Gene3D" id="3.40.50.720">
    <property type="entry name" value="NAD(P)-binding Rossmann-like Domain"/>
    <property type="match status" value="1"/>
</dbReference>
<dbReference type="InterPro" id="IPR036291">
    <property type="entry name" value="NAD(P)-bd_dom_sf"/>
</dbReference>
<dbReference type="EMBL" id="HE573024">
    <property type="protein sequence ID" value="CCC49406.1"/>
    <property type="molecule type" value="Genomic_DNA"/>
</dbReference>
<evidence type="ECO:0008006" key="2">
    <source>
        <dbReference type="Google" id="ProtNLM"/>
    </source>
</evidence>
<accession>G0U009</accession>
<dbReference type="AlphaFoldDB" id="G0U009"/>
<reference evidence="1" key="1">
    <citation type="journal article" date="2012" name="Proc. Natl. Acad. Sci. U.S.A.">
        <title>Antigenic diversity is generated by distinct evolutionary mechanisms in African trypanosome species.</title>
        <authorList>
            <person name="Jackson A.P."/>
            <person name="Berry A."/>
            <person name="Aslett M."/>
            <person name="Allison H.C."/>
            <person name="Burton P."/>
            <person name="Vavrova-Anderson J."/>
            <person name="Brown R."/>
            <person name="Browne H."/>
            <person name="Corton N."/>
            <person name="Hauser H."/>
            <person name="Gamble J."/>
            <person name="Gilderthorp R."/>
            <person name="Marcello L."/>
            <person name="McQuillan J."/>
            <person name="Otto T.D."/>
            <person name="Quail M.A."/>
            <person name="Sanders M.J."/>
            <person name="van Tonder A."/>
            <person name="Ginger M.L."/>
            <person name="Field M.C."/>
            <person name="Barry J.D."/>
            <person name="Hertz-Fowler C."/>
            <person name="Berriman M."/>
        </authorList>
    </citation>
    <scope>NUCLEOTIDE SEQUENCE</scope>
    <source>
        <strain evidence="1">Y486</strain>
    </source>
</reference>
<name>G0U009_TRYVY</name>
<dbReference type="VEuPathDB" id="TriTrypDB:TvY486_0800130"/>
<sequence length="290" mass="31508">MREVSLLVAGATGAIGRCVVYEALRREEFTRIVALTRSSTLTDPADLFGLPVGNEDGNADTDSSTHLTGEQLARLQPVTFDWEAFCSFWEKRRVTGEKCSTEDESFYRNLFSGHTYVAMCLGTTRRDAGSAGAFKRCDFDYVVSFAEAVRVFSASSLNTYAQISAQVASKTSWLLYPRTKGRADAAVAALELPRLCIYRPGLLARGSKTRSMEKIASWFIAALPVELCGRAIIRDFIHCANASGGDETREGAGCAGKLEGSRCPAKIILFGNEAIKREAAALAKCTTEPL</sequence>
<evidence type="ECO:0000313" key="1">
    <source>
        <dbReference type="EMBL" id="CCC49406.1"/>
    </source>
</evidence>
<dbReference type="GO" id="GO:0005737">
    <property type="term" value="C:cytoplasm"/>
    <property type="evidence" value="ECO:0007669"/>
    <property type="project" value="TreeGrafter"/>
</dbReference>
<dbReference type="PANTHER" id="PTHR14097">
    <property type="entry name" value="OXIDOREDUCTASE HTATIP2"/>
    <property type="match status" value="1"/>
</dbReference>
<dbReference type="GO" id="GO:0051170">
    <property type="term" value="P:import into nucleus"/>
    <property type="evidence" value="ECO:0007669"/>
    <property type="project" value="TreeGrafter"/>
</dbReference>
<dbReference type="PANTHER" id="PTHR14097:SF7">
    <property type="entry name" value="OXIDOREDUCTASE HTATIP2"/>
    <property type="match status" value="1"/>
</dbReference>
<organism evidence="1">
    <name type="scientific">Trypanosoma vivax (strain Y486)</name>
    <dbReference type="NCBI Taxonomy" id="1055687"/>
    <lineage>
        <taxon>Eukaryota</taxon>
        <taxon>Discoba</taxon>
        <taxon>Euglenozoa</taxon>
        <taxon>Kinetoplastea</taxon>
        <taxon>Metakinetoplastina</taxon>
        <taxon>Trypanosomatida</taxon>
        <taxon>Trypanosomatidae</taxon>
        <taxon>Trypanosoma</taxon>
        <taxon>Duttonella</taxon>
    </lineage>
</organism>
<dbReference type="OMA" id="DADIFPF"/>
<dbReference type="SUPFAM" id="SSF51735">
    <property type="entry name" value="NAD(P)-binding Rossmann-fold domains"/>
    <property type="match status" value="1"/>
</dbReference>
<proteinExistence type="predicted"/>
<protein>
    <recommendedName>
        <fullName evidence="2">NAD(P)-binding domain-containing protein</fullName>
    </recommendedName>
</protein>